<dbReference type="Pfam" id="PF01661">
    <property type="entry name" value="Macro"/>
    <property type="match status" value="1"/>
</dbReference>
<evidence type="ECO:0000259" key="1">
    <source>
        <dbReference type="PROSITE" id="PS51154"/>
    </source>
</evidence>
<dbReference type="Gene3D" id="3.40.220.10">
    <property type="entry name" value="Leucine Aminopeptidase, subunit E, domain 1"/>
    <property type="match status" value="1"/>
</dbReference>
<sequence>MDRIGMIRTLIALLLYEMPQYRDFAERWEQDEASQRRLLRSLMNLRPPMPLDSGFLALQDELLQAEQKDQEIIDAMMLPTISGPNLALWRGDITRLHADAIVNAANSELLGCFCPCHGCVDNAIHSAAGLQLREECYIIMKRLGHQEPVGQAKITSGYNLPCRYVIHTVGPVVIGRVTALHSRQLESCYRKCMELAEQKGIRSIAFPCISTGEYHFPREKAAQIAVHTVRDFIQYSQNEIKVIFNVFTERDETIYQKIFDRE</sequence>
<dbReference type="NCBIfam" id="NF003163">
    <property type="entry name" value="PRK04143.1"/>
    <property type="match status" value="1"/>
</dbReference>
<name>A0A926E3R3_9FIRM</name>
<reference evidence="2" key="1">
    <citation type="submission" date="2020-08" db="EMBL/GenBank/DDBJ databases">
        <title>Genome public.</title>
        <authorList>
            <person name="Liu C."/>
            <person name="Sun Q."/>
        </authorList>
    </citation>
    <scope>NUCLEOTIDE SEQUENCE</scope>
    <source>
        <strain evidence="2">NSJ-33</strain>
    </source>
</reference>
<gene>
    <name evidence="2" type="ORF">H8710_03820</name>
</gene>
<feature type="domain" description="Macro" evidence="1">
    <location>
        <begin position="73"/>
        <end position="262"/>
    </location>
</feature>
<evidence type="ECO:0000313" key="2">
    <source>
        <dbReference type="EMBL" id="MBC8559193.1"/>
    </source>
</evidence>
<dbReference type="SMART" id="SM00506">
    <property type="entry name" value="A1pp"/>
    <property type="match status" value="1"/>
</dbReference>
<dbReference type="Proteomes" id="UP000610760">
    <property type="component" value="Unassembled WGS sequence"/>
</dbReference>
<accession>A0A926E3R3</accession>
<proteinExistence type="predicted"/>
<keyword evidence="3" id="KW-1185">Reference proteome</keyword>
<dbReference type="InterPro" id="IPR043472">
    <property type="entry name" value="Macro_dom-like"/>
</dbReference>
<keyword evidence="2" id="KW-0378">Hydrolase</keyword>
<protein>
    <submittedName>
        <fullName evidence="2">Protein-ADP-ribose hydrolase</fullName>
    </submittedName>
</protein>
<organism evidence="2 3">
    <name type="scientific">Fumia xinanensis</name>
    <dbReference type="NCBI Taxonomy" id="2763659"/>
    <lineage>
        <taxon>Bacteria</taxon>
        <taxon>Bacillati</taxon>
        <taxon>Bacillota</taxon>
        <taxon>Clostridia</taxon>
        <taxon>Eubacteriales</taxon>
        <taxon>Oscillospiraceae</taxon>
        <taxon>Fumia</taxon>
    </lineage>
</organism>
<dbReference type="PROSITE" id="PS51154">
    <property type="entry name" value="MACRO"/>
    <property type="match status" value="1"/>
</dbReference>
<dbReference type="CDD" id="cd02908">
    <property type="entry name" value="Macro_OAADPr_deacetylase"/>
    <property type="match status" value="1"/>
</dbReference>
<dbReference type="SUPFAM" id="SSF52949">
    <property type="entry name" value="Macro domain-like"/>
    <property type="match status" value="1"/>
</dbReference>
<evidence type="ECO:0000313" key="3">
    <source>
        <dbReference type="Proteomes" id="UP000610760"/>
    </source>
</evidence>
<dbReference type="EMBL" id="JACRSV010000001">
    <property type="protein sequence ID" value="MBC8559193.1"/>
    <property type="molecule type" value="Genomic_DNA"/>
</dbReference>
<dbReference type="PANTHER" id="PTHR11106">
    <property type="entry name" value="GANGLIOSIDE INDUCED DIFFERENTIATION ASSOCIATED PROTEIN 2-RELATED"/>
    <property type="match status" value="1"/>
</dbReference>
<dbReference type="PANTHER" id="PTHR11106:SF27">
    <property type="entry name" value="MACRO DOMAIN-CONTAINING PROTEIN"/>
    <property type="match status" value="1"/>
</dbReference>
<dbReference type="GO" id="GO:0016787">
    <property type="term" value="F:hydrolase activity"/>
    <property type="evidence" value="ECO:0007669"/>
    <property type="project" value="UniProtKB-KW"/>
</dbReference>
<dbReference type="AlphaFoldDB" id="A0A926E3R3"/>
<dbReference type="InterPro" id="IPR002589">
    <property type="entry name" value="Macro_dom"/>
</dbReference>
<dbReference type="RefSeq" id="WP_249294078.1">
    <property type="nucleotide sequence ID" value="NZ_JACRSV010000001.1"/>
</dbReference>
<comment type="caution">
    <text evidence="2">The sequence shown here is derived from an EMBL/GenBank/DDBJ whole genome shotgun (WGS) entry which is preliminary data.</text>
</comment>